<organism evidence="1 2">
    <name type="scientific">Delftia lacustris</name>
    <dbReference type="NCBI Taxonomy" id="558537"/>
    <lineage>
        <taxon>Bacteria</taxon>
        <taxon>Pseudomonadati</taxon>
        <taxon>Pseudomonadota</taxon>
        <taxon>Betaproteobacteria</taxon>
        <taxon>Burkholderiales</taxon>
        <taxon>Comamonadaceae</taxon>
        <taxon>Delftia</taxon>
    </lineage>
</organism>
<evidence type="ECO:0000313" key="2">
    <source>
        <dbReference type="Proteomes" id="UP000183417"/>
    </source>
</evidence>
<dbReference type="AlphaFoldDB" id="A0A1H3JH76"/>
<accession>A0A1H3JH76</accession>
<dbReference type="Proteomes" id="UP000183417">
    <property type="component" value="Unassembled WGS sequence"/>
</dbReference>
<evidence type="ECO:0000313" key="1">
    <source>
        <dbReference type="EMBL" id="SDY39323.1"/>
    </source>
</evidence>
<gene>
    <name evidence="1" type="ORF">SAMN05421547_104265</name>
</gene>
<name>A0A1H3JH76_9BURK</name>
<proteinExistence type="predicted"/>
<dbReference type="RefSeq" id="WP_017403878.1">
    <property type="nucleotide sequence ID" value="NZ_CP141274.1"/>
</dbReference>
<dbReference type="GeneID" id="94691903"/>
<dbReference type="EMBL" id="FNPE01000004">
    <property type="protein sequence ID" value="SDY39323.1"/>
    <property type="molecule type" value="Genomic_DNA"/>
</dbReference>
<reference evidence="1 2" key="1">
    <citation type="submission" date="2016-10" db="EMBL/GenBank/DDBJ databases">
        <authorList>
            <person name="de Groot N.N."/>
        </authorList>
    </citation>
    <scope>NUCLEOTIDE SEQUENCE [LARGE SCALE GENOMIC DNA]</scope>
    <source>
        <strain evidence="1 2">LMG 24775</strain>
    </source>
</reference>
<sequence>MSTAPNENAEAPLRHWLAQGQVWLADMQAAGLVGAGAPLLAAGRAWADQAALLGWSALARQMDGVLDPQLAPVERAAALLDIAVWVMTAQRLQAGADQSLP</sequence>
<protein>
    <submittedName>
        <fullName evidence="1">Uncharacterized protein</fullName>
    </submittedName>
</protein>